<dbReference type="PANTHER" id="PTHR31739:SF3">
    <property type="entry name" value="ENT-KAUR-16-ENE SYNTHASE, CHLOROPLASTIC"/>
    <property type="match status" value="1"/>
</dbReference>
<comment type="cofactor">
    <cofactor evidence="1">
        <name>Mg(2+)</name>
        <dbReference type="ChEBI" id="CHEBI:18420"/>
    </cofactor>
</comment>
<dbReference type="Proteomes" id="UP001159364">
    <property type="component" value="Linkage Group LG06"/>
</dbReference>
<dbReference type="Gene3D" id="1.50.10.130">
    <property type="entry name" value="Terpene synthase, N-terminal domain"/>
    <property type="match status" value="1"/>
</dbReference>
<dbReference type="GO" id="GO:0000287">
    <property type="term" value="F:magnesium ion binding"/>
    <property type="evidence" value="ECO:0007669"/>
    <property type="project" value="InterPro"/>
</dbReference>
<evidence type="ECO:0000259" key="9">
    <source>
        <dbReference type="Pfam" id="PF03936"/>
    </source>
</evidence>
<dbReference type="AlphaFoldDB" id="A0AAV8T783"/>
<evidence type="ECO:0000256" key="6">
    <source>
        <dbReference type="ARBA" id="ARBA00066670"/>
    </source>
</evidence>
<dbReference type="PANTHER" id="PTHR31739">
    <property type="entry name" value="ENT-COPALYL DIPHOSPHATE SYNTHASE, CHLOROPLASTIC"/>
    <property type="match status" value="1"/>
</dbReference>
<dbReference type="InterPro" id="IPR044814">
    <property type="entry name" value="Terpene_cyclase_plant_C1"/>
</dbReference>
<dbReference type="GO" id="GO:0009507">
    <property type="term" value="C:chloroplast"/>
    <property type="evidence" value="ECO:0007669"/>
    <property type="project" value="TreeGrafter"/>
</dbReference>
<dbReference type="Gene3D" id="1.50.10.160">
    <property type="match status" value="1"/>
</dbReference>
<evidence type="ECO:0000256" key="2">
    <source>
        <dbReference type="ARBA" id="ARBA00022723"/>
    </source>
</evidence>
<feature type="region of interest" description="Disordered" evidence="7">
    <location>
        <begin position="25"/>
        <end position="54"/>
    </location>
</feature>
<evidence type="ECO:0000256" key="4">
    <source>
        <dbReference type="ARBA" id="ARBA00023239"/>
    </source>
</evidence>
<dbReference type="FunFam" id="1.10.600.10:FF:000005">
    <property type="entry name" value="Ent-kaur-16-ene synthase, chloroplastic"/>
    <property type="match status" value="1"/>
</dbReference>
<organism evidence="10 11">
    <name type="scientific">Erythroxylum novogranatense</name>
    <dbReference type="NCBI Taxonomy" id="1862640"/>
    <lineage>
        <taxon>Eukaryota</taxon>
        <taxon>Viridiplantae</taxon>
        <taxon>Streptophyta</taxon>
        <taxon>Embryophyta</taxon>
        <taxon>Tracheophyta</taxon>
        <taxon>Spermatophyta</taxon>
        <taxon>Magnoliopsida</taxon>
        <taxon>eudicotyledons</taxon>
        <taxon>Gunneridae</taxon>
        <taxon>Pentapetalae</taxon>
        <taxon>rosids</taxon>
        <taxon>fabids</taxon>
        <taxon>Malpighiales</taxon>
        <taxon>Erythroxylaceae</taxon>
        <taxon>Erythroxylum</taxon>
    </lineage>
</organism>
<dbReference type="InterPro" id="IPR050148">
    <property type="entry name" value="Terpene_synthase-like"/>
</dbReference>
<sequence>MRSSSVCRPRTINNHSHRKLLASAMSSSPNFSATSPYSATMKRASKPVTEANPSTLNFDGSKERVKKMLDKVELSVSSYDTAWVAMIPSLNSPERPCFPHCVKWIMDNQLSDGSWGLSHQHRFLVKDKLSSTLACILALKLWNMGEQQINKGLEFIESNSASLTDANQHTPIGFNIIFSGMVEYAKELNLSLPLELRETGVVLLKRDLELRSGFDGNLEGRKAYLAYVSEGIRKSQNWDMIMKYQRKNGSLFNSPSTTAAAFIQLHDDRCFHYLCSLLDKSGNAVPTTYPLDDYARLCMVDTLIRLGIDRHFREEIKFVLDETYQYWLQGEEDIFLDVATCAMAFRLLRANGYDVSSDVLSRFSEDQFLNSYQGYLRDTGAALELYKASQMLYPSELHLEKQLSWTSQFLEQGILNGSNYVGRLNQYAITEVHDALKFPQHADLDRLVNRRSIEHYNVDNTRILKTSFRCSSIGNKDHLKLAVEDFNFVQSIQLEELEYLGRWVVENRLDKLKFARQKLAYCYFSAAASMPAPELSSARISWAKNGVLTTVVDDFFDVGGTEEELLNLVQLIEKWDVDENTVFCSKEVEIIFHALHSTISEIGNKAFKCQGRDVMSHVADVWLDLLKSMFQEAQWTSKKSVPTLVEYMENAYVSFALGPIVLPALYFVGPKLSEEVVSSPEFHDLFKVMSTCGRLLNDWRGFQRESNEGKLNAVSLQMIHDSGDLTKEQTVEKLKGVIEQETKKLLKMVLQEKDSMVPRPCKDMFWKMIRVLHLFYRKDDGFTSNEMIDVANAVFGEPINLDDLLV</sequence>
<name>A0AAV8T783_9ROSI</name>
<keyword evidence="4" id="KW-0456">Lyase</keyword>
<comment type="catalytic activity">
    <reaction evidence="5">
        <text>ent-copalyl diphosphate = ent-kaur-16-ene + diphosphate</text>
        <dbReference type="Rhea" id="RHEA:22220"/>
        <dbReference type="ChEBI" id="CHEBI:15415"/>
        <dbReference type="ChEBI" id="CHEBI:33019"/>
        <dbReference type="ChEBI" id="CHEBI:58553"/>
        <dbReference type="EC" id="4.2.3.19"/>
    </reaction>
    <physiologicalReaction direction="left-to-right" evidence="5">
        <dbReference type="Rhea" id="RHEA:22221"/>
    </physiologicalReaction>
</comment>
<dbReference type="InterPro" id="IPR008930">
    <property type="entry name" value="Terpenoid_cyclase/PrenylTrfase"/>
</dbReference>
<keyword evidence="11" id="KW-1185">Reference proteome</keyword>
<dbReference type="InterPro" id="IPR036965">
    <property type="entry name" value="Terpene_synth_N_sf"/>
</dbReference>
<evidence type="ECO:0000259" key="8">
    <source>
        <dbReference type="Pfam" id="PF01397"/>
    </source>
</evidence>
<feature type="domain" description="Terpene synthase N-terminal" evidence="8">
    <location>
        <begin position="237"/>
        <end position="418"/>
    </location>
</feature>
<evidence type="ECO:0000313" key="11">
    <source>
        <dbReference type="Proteomes" id="UP001159364"/>
    </source>
</evidence>
<dbReference type="GO" id="GO:0009899">
    <property type="term" value="F:ent-kaurene synthase activity"/>
    <property type="evidence" value="ECO:0007669"/>
    <property type="project" value="UniProtKB-EC"/>
</dbReference>
<evidence type="ECO:0000256" key="1">
    <source>
        <dbReference type="ARBA" id="ARBA00001946"/>
    </source>
</evidence>
<comment type="caution">
    <text evidence="10">The sequence shown here is derived from an EMBL/GenBank/DDBJ whole genome shotgun (WGS) entry which is preliminary data.</text>
</comment>
<dbReference type="Gene3D" id="1.10.600.10">
    <property type="entry name" value="Farnesyl Diphosphate Synthase"/>
    <property type="match status" value="1"/>
</dbReference>
<evidence type="ECO:0000256" key="5">
    <source>
        <dbReference type="ARBA" id="ARBA00050853"/>
    </source>
</evidence>
<keyword evidence="2" id="KW-0479">Metal-binding</keyword>
<dbReference type="FunFam" id="1.50.10.130:FF:000002">
    <property type="entry name" value="Ent-copalyl diphosphate synthase, chloroplastic"/>
    <property type="match status" value="1"/>
</dbReference>
<feature type="domain" description="Terpene synthase metal-binding" evidence="9">
    <location>
        <begin position="508"/>
        <end position="744"/>
    </location>
</feature>
<proteinExistence type="predicted"/>
<dbReference type="Pfam" id="PF01397">
    <property type="entry name" value="Terpene_synth"/>
    <property type="match status" value="1"/>
</dbReference>
<dbReference type="SFLD" id="SFLDG01014">
    <property type="entry name" value="Terpene_Cyclase_Like_1_N-term"/>
    <property type="match status" value="1"/>
</dbReference>
<dbReference type="GO" id="GO:0009686">
    <property type="term" value="P:gibberellin biosynthetic process"/>
    <property type="evidence" value="ECO:0007669"/>
    <property type="project" value="TreeGrafter"/>
</dbReference>
<dbReference type="FunFam" id="1.50.10.160:FF:000002">
    <property type="entry name" value="cis-abienol synthase, chloroplastic"/>
    <property type="match status" value="1"/>
</dbReference>
<evidence type="ECO:0000256" key="3">
    <source>
        <dbReference type="ARBA" id="ARBA00022842"/>
    </source>
</evidence>
<dbReference type="InterPro" id="IPR001906">
    <property type="entry name" value="Terpene_synth_N"/>
</dbReference>
<dbReference type="SUPFAM" id="SSF48239">
    <property type="entry name" value="Terpenoid cyclases/Protein prenyltransferases"/>
    <property type="match status" value="2"/>
</dbReference>
<dbReference type="EC" id="4.2.3.19" evidence="6"/>
<dbReference type="InterPro" id="IPR008949">
    <property type="entry name" value="Isoprenoid_synthase_dom_sf"/>
</dbReference>
<evidence type="ECO:0000313" key="10">
    <source>
        <dbReference type="EMBL" id="KAJ8762637.1"/>
    </source>
</evidence>
<dbReference type="CDD" id="cd00684">
    <property type="entry name" value="Terpene_cyclase_plant_C1"/>
    <property type="match status" value="1"/>
</dbReference>
<dbReference type="Pfam" id="PF03936">
    <property type="entry name" value="Terpene_synth_C"/>
    <property type="match status" value="1"/>
</dbReference>
<keyword evidence="3" id="KW-0460">Magnesium</keyword>
<feature type="compositionally biased region" description="Polar residues" evidence="7">
    <location>
        <begin position="25"/>
        <end position="38"/>
    </location>
</feature>
<gene>
    <name evidence="10" type="ORF">K2173_010658</name>
</gene>
<dbReference type="SUPFAM" id="SSF48576">
    <property type="entry name" value="Terpenoid synthases"/>
    <property type="match status" value="1"/>
</dbReference>
<accession>A0AAV8T783</accession>
<evidence type="ECO:0000256" key="7">
    <source>
        <dbReference type="SAM" id="MobiDB-lite"/>
    </source>
</evidence>
<dbReference type="EMBL" id="JAIWQS010000006">
    <property type="protein sequence ID" value="KAJ8762637.1"/>
    <property type="molecule type" value="Genomic_DNA"/>
</dbReference>
<protein>
    <recommendedName>
        <fullName evidence="6">ent-kaurene synthase</fullName>
        <ecNumber evidence="6">4.2.3.19</ecNumber>
    </recommendedName>
</protein>
<reference evidence="10 11" key="1">
    <citation type="submission" date="2021-09" db="EMBL/GenBank/DDBJ databases">
        <title>Genomic insights and catalytic innovation underlie evolution of tropane alkaloids biosynthesis.</title>
        <authorList>
            <person name="Wang Y.-J."/>
            <person name="Tian T."/>
            <person name="Huang J.-P."/>
            <person name="Huang S.-X."/>
        </authorList>
    </citation>
    <scope>NUCLEOTIDE SEQUENCE [LARGE SCALE GENOMIC DNA]</scope>
    <source>
        <strain evidence="10">KIB-2018</strain>
        <tissue evidence="10">Leaf</tissue>
    </source>
</reference>
<dbReference type="InterPro" id="IPR005630">
    <property type="entry name" value="Terpene_synthase_metal-bd"/>
</dbReference>